<dbReference type="Proteomes" id="UP000807025">
    <property type="component" value="Unassembled WGS sequence"/>
</dbReference>
<dbReference type="AlphaFoldDB" id="A0A9P5ZRE1"/>
<dbReference type="OrthoDB" id="3096144at2759"/>
<comment type="caution">
    <text evidence="2">The sequence shown here is derived from an EMBL/GenBank/DDBJ whole genome shotgun (WGS) entry which is preliminary data.</text>
</comment>
<evidence type="ECO:0000256" key="1">
    <source>
        <dbReference type="SAM" id="MobiDB-lite"/>
    </source>
</evidence>
<organism evidence="2 3">
    <name type="scientific">Pleurotus eryngii</name>
    <name type="common">Boletus of the steppes</name>
    <dbReference type="NCBI Taxonomy" id="5323"/>
    <lineage>
        <taxon>Eukaryota</taxon>
        <taxon>Fungi</taxon>
        <taxon>Dikarya</taxon>
        <taxon>Basidiomycota</taxon>
        <taxon>Agaricomycotina</taxon>
        <taxon>Agaricomycetes</taxon>
        <taxon>Agaricomycetidae</taxon>
        <taxon>Agaricales</taxon>
        <taxon>Pleurotineae</taxon>
        <taxon>Pleurotaceae</taxon>
        <taxon>Pleurotus</taxon>
    </lineage>
</organism>
<dbReference type="EMBL" id="MU154612">
    <property type="protein sequence ID" value="KAF9491773.1"/>
    <property type="molecule type" value="Genomic_DNA"/>
</dbReference>
<feature type="region of interest" description="Disordered" evidence="1">
    <location>
        <begin position="1"/>
        <end position="32"/>
    </location>
</feature>
<gene>
    <name evidence="2" type="ORF">BDN71DRAFT_1279705</name>
</gene>
<evidence type="ECO:0000313" key="3">
    <source>
        <dbReference type="Proteomes" id="UP000807025"/>
    </source>
</evidence>
<protein>
    <submittedName>
        <fullName evidence="2">Uncharacterized protein</fullName>
    </submittedName>
</protein>
<accession>A0A9P5ZRE1</accession>
<keyword evidence="3" id="KW-1185">Reference proteome</keyword>
<name>A0A9P5ZRE1_PLEER</name>
<reference evidence="2" key="1">
    <citation type="submission" date="2020-11" db="EMBL/GenBank/DDBJ databases">
        <authorList>
            <consortium name="DOE Joint Genome Institute"/>
            <person name="Ahrendt S."/>
            <person name="Riley R."/>
            <person name="Andreopoulos W."/>
            <person name="Labutti K."/>
            <person name="Pangilinan J."/>
            <person name="Ruiz-Duenas F.J."/>
            <person name="Barrasa J.M."/>
            <person name="Sanchez-Garcia M."/>
            <person name="Camarero S."/>
            <person name="Miyauchi S."/>
            <person name="Serrano A."/>
            <person name="Linde D."/>
            <person name="Babiker R."/>
            <person name="Drula E."/>
            <person name="Ayuso-Fernandez I."/>
            <person name="Pacheco R."/>
            <person name="Padilla G."/>
            <person name="Ferreira P."/>
            <person name="Barriuso J."/>
            <person name="Kellner H."/>
            <person name="Castanera R."/>
            <person name="Alfaro M."/>
            <person name="Ramirez L."/>
            <person name="Pisabarro A.G."/>
            <person name="Kuo A."/>
            <person name="Tritt A."/>
            <person name="Lipzen A."/>
            <person name="He G."/>
            <person name="Yan M."/>
            <person name="Ng V."/>
            <person name="Cullen D."/>
            <person name="Martin F."/>
            <person name="Rosso M.-N."/>
            <person name="Henrissat B."/>
            <person name="Hibbett D."/>
            <person name="Martinez A.T."/>
            <person name="Grigoriev I.V."/>
        </authorList>
    </citation>
    <scope>NUCLEOTIDE SEQUENCE</scope>
    <source>
        <strain evidence="2">ATCC 90797</strain>
    </source>
</reference>
<proteinExistence type="predicted"/>
<sequence>MSELIDLTNTPTTNSTREEWRARNKPPHPSITPAELQQAREMALTIPPSLKQQLLPPLHLCIRDFIDMVLLEQTRDRKQWERRERRTCSEHYH</sequence>
<evidence type="ECO:0000313" key="2">
    <source>
        <dbReference type="EMBL" id="KAF9491773.1"/>
    </source>
</evidence>